<gene>
    <name evidence="1" type="ORF">N801_03235</name>
</gene>
<sequence>MAKADREGLSLGYRIMYRIKYAGLHVFGPAQLSPGSDPQARLKRRREAKVAAARAARLEREAPHHP</sequence>
<dbReference type="OrthoDB" id="3831159at2"/>
<keyword evidence="2" id="KW-1185">Reference proteome</keyword>
<reference evidence="1 2" key="1">
    <citation type="submission" date="2013-08" db="EMBL/GenBank/DDBJ databases">
        <title>The genome sequence of Knoellia aerolata.</title>
        <authorList>
            <person name="Zhu W."/>
            <person name="Wang G."/>
        </authorList>
    </citation>
    <scope>NUCLEOTIDE SEQUENCE [LARGE SCALE GENOMIC DNA]</scope>
    <source>
        <strain evidence="1 2">DSM 18566</strain>
    </source>
</reference>
<evidence type="ECO:0000313" key="2">
    <source>
        <dbReference type="Proteomes" id="UP000030013"/>
    </source>
</evidence>
<protein>
    <submittedName>
        <fullName evidence="1">Uncharacterized protein</fullName>
    </submittedName>
</protein>
<proteinExistence type="predicted"/>
<comment type="caution">
    <text evidence="1">The sequence shown here is derived from an EMBL/GenBank/DDBJ whole genome shotgun (WGS) entry which is preliminary data.</text>
</comment>
<dbReference type="STRING" id="1385519.N801_03235"/>
<dbReference type="eggNOG" id="ENOG5033E7N">
    <property type="taxonomic scope" value="Bacteria"/>
</dbReference>
<organism evidence="1 2">
    <name type="scientific">Knoellia aerolata DSM 18566</name>
    <dbReference type="NCBI Taxonomy" id="1385519"/>
    <lineage>
        <taxon>Bacteria</taxon>
        <taxon>Bacillati</taxon>
        <taxon>Actinomycetota</taxon>
        <taxon>Actinomycetes</taxon>
        <taxon>Micrococcales</taxon>
        <taxon>Intrasporangiaceae</taxon>
        <taxon>Knoellia</taxon>
    </lineage>
</organism>
<dbReference type="RefSeq" id="WP_035934679.1">
    <property type="nucleotide sequence ID" value="NZ_AVPL01000009.1"/>
</dbReference>
<name>A0A0A0K161_9MICO</name>
<dbReference type="Proteomes" id="UP000030013">
    <property type="component" value="Unassembled WGS sequence"/>
</dbReference>
<evidence type="ECO:0000313" key="1">
    <source>
        <dbReference type="EMBL" id="KGN42042.1"/>
    </source>
</evidence>
<dbReference type="AlphaFoldDB" id="A0A0A0K161"/>
<accession>A0A0A0K161</accession>
<dbReference type="EMBL" id="AVPL01000009">
    <property type="protein sequence ID" value="KGN42042.1"/>
    <property type="molecule type" value="Genomic_DNA"/>
</dbReference>